<protein>
    <submittedName>
        <fullName evidence="1">Uncharacterized protein</fullName>
    </submittedName>
</protein>
<accession>A0A084Y0H8</accession>
<sequence length="59" mass="6288">MAAARQCPRQLEPLTCPARAGRELFAVWLLMACPIVQAQISVIDDSGATVRLAQPANAP</sequence>
<dbReference type="Proteomes" id="UP000019812">
    <property type="component" value="Unassembled WGS sequence"/>
</dbReference>
<dbReference type="AlphaFoldDB" id="A0A084Y0H8"/>
<comment type="caution">
    <text evidence="1">The sequence shown here is derived from an EMBL/GenBank/DDBJ whole genome shotgun (WGS) entry which is preliminary data.</text>
</comment>
<reference evidence="1 2" key="1">
    <citation type="submission" date="2014-07" db="EMBL/GenBank/DDBJ databases">
        <title>Expanding our view of genomic diversity in Candidatus Accumulibacter clades.</title>
        <authorList>
            <person name="Skennerton C.T."/>
            <person name="Barr J.J."/>
            <person name="Slater F.R."/>
            <person name="Bond P.L."/>
            <person name="Tyson G.W."/>
        </authorList>
    </citation>
    <scope>NUCLEOTIDE SEQUENCE [LARGE SCALE GENOMIC DNA]</scope>
    <source>
        <strain evidence="2">SK-01</strain>
    </source>
</reference>
<dbReference type="EMBL" id="JDSS02000021">
    <property type="protein sequence ID" value="KFB68222.1"/>
    <property type="molecule type" value="Genomic_DNA"/>
</dbReference>
<organism evidence="1 2">
    <name type="scientific">Candidatus Accumulibacter vicinus</name>
    <dbReference type="NCBI Taxonomy" id="2954382"/>
    <lineage>
        <taxon>Bacteria</taxon>
        <taxon>Pseudomonadati</taxon>
        <taxon>Pseudomonadota</taxon>
        <taxon>Betaproteobacteria</taxon>
        <taxon>Candidatus Accumulibacter</taxon>
    </lineage>
</organism>
<evidence type="ECO:0000313" key="1">
    <source>
        <dbReference type="EMBL" id="KFB68222.1"/>
    </source>
</evidence>
<name>A0A084Y0H8_9PROT</name>
<gene>
    <name evidence="1" type="ORF">CAPSK01_002075</name>
</gene>
<evidence type="ECO:0000313" key="2">
    <source>
        <dbReference type="Proteomes" id="UP000019812"/>
    </source>
</evidence>
<dbReference type="STRING" id="1457154.CAPSK01_002075"/>
<proteinExistence type="predicted"/>